<sequence>MAWWHGIWFSSNMLFIVLDHGNPKQQCWGKNLKDCMQCFEESGAFHFRCLALEPSQLPIFRRWEILCEGTAHAVVSGVNAIYTSKTFNLAV</sequence>
<proteinExistence type="predicted"/>
<dbReference type="AlphaFoldDB" id="A0A0A0LLH3"/>
<protein>
    <submittedName>
        <fullName evidence="2">Uncharacterized protein</fullName>
    </submittedName>
</protein>
<dbReference type="Proteomes" id="UP000029981">
    <property type="component" value="Chromosome 2"/>
</dbReference>
<evidence type="ECO:0000313" key="3">
    <source>
        <dbReference type="Proteomes" id="UP000029981"/>
    </source>
</evidence>
<accession>A0A0A0LLH3</accession>
<reference evidence="2 3" key="2">
    <citation type="journal article" date="2009" name="PLoS ONE">
        <title>An integrated genetic and cytogenetic map of the cucumber genome.</title>
        <authorList>
            <person name="Ren Y."/>
            <person name="Zhang Z."/>
            <person name="Liu J."/>
            <person name="Staub J.E."/>
            <person name="Han Y."/>
            <person name="Cheng Z."/>
            <person name="Li X."/>
            <person name="Lu J."/>
            <person name="Miao H."/>
            <person name="Kang H."/>
            <person name="Xie B."/>
            <person name="Gu X."/>
            <person name="Wang X."/>
            <person name="Du Y."/>
            <person name="Jin W."/>
            <person name="Huang S."/>
        </authorList>
    </citation>
    <scope>NUCLEOTIDE SEQUENCE [LARGE SCALE GENOMIC DNA]</scope>
    <source>
        <strain evidence="3">cv. 9930</strain>
    </source>
</reference>
<dbReference type="EMBL" id="CM002923">
    <property type="protein sequence ID" value="KGN62795.1"/>
    <property type="molecule type" value="Genomic_DNA"/>
</dbReference>
<name>A0A0A0LLH3_CUCSA</name>
<reference evidence="2 3" key="1">
    <citation type="journal article" date="2009" name="Nat. Genet.">
        <title>The genome of the cucumber, Cucumis sativus L.</title>
        <authorList>
            <person name="Huang S."/>
            <person name="Li R."/>
            <person name="Zhang Z."/>
            <person name="Li L."/>
            <person name="Gu X."/>
            <person name="Fan W."/>
            <person name="Lucas W.J."/>
            <person name="Wang X."/>
            <person name="Xie B."/>
            <person name="Ni P."/>
            <person name="Ren Y."/>
            <person name="Zhu H."/>
            <person name="Li J."/>
            <person name="Lin K."/>
            <person name="Jin W."/>
            <person name="Fei Z."/>
            <person name="Li G."/>
            <person name="Staub J."/>
            <person name="Kilian A."/>
            <person name="van der Vossen E.A."/>
            <person name="Wu Y."/>
            <person name="Guo J."/>
            <person name="He J."/>
            <person name="Jia Z."/>
            <person name="Ren Y."/>
            <person name="Tian G."/>
            <person name="Lu Y."/>
            <person name="Ruan J."/>
            <person name="Qian W."/>
            <person name="Wang M."/>
            <person name="Huang Q."/>
            <person name="Li B."/>
            <person name="Xuan Z."/>
            <person name="Cao J."/>
            <person name="Asan"/>
            <person name="Wu Z."/>
            <person name="Zhang J."/>
            <person name="Cai Q."/>
            <person name="Bai Y."/>
            <person name="Zhao B."/>
            <person name="Han Y."/>
            <person name="Li Y."/>
            <person name="Li X."/>
            <person name="Wang S."/>
            <person name="Shi Q."/>
            <person name="Liu S."/>
            <person name="Cho W.K."/>
            <person name="Kim J.Y."/>
            <person name="Xu Y."/>
            <person name="Heller-Uszynska K."/>
            <person name="Miao H."/>
            <person name="Cheng Z."/>
            <person name="Zhang S."/>
            <person name="Wu J."/>
            <person name="Yang Y."/>
            <person name="Kang H."/>
            <person name="Li M."/>
            <person name="Liang H."/>
            <person name="Ren X."/>
            <person name="Shi Z."/>
            <person name="Wen M."/>
            <person name="Jian M."/>
            <person name="Yang H."/>
            <person name="Zhang G."/>
            <person name="Yang Z."/>
            <person name="Chen R."/>
            <person name="Liu S."/>
            <person name="Li J."/>
            <person name="Ma L."/>
            <person name="Liu H."/>
            <person name="Zhou Y."/>
            <person name="Zhao J."/>
            <person name="Fang X."/>
            <person name="Li G."/>
            <person name="Fang L."/>
            <person name="Li Y."/>
            <person name="Liu D."/>
            <person name="Zheng H."/>
            <person name="Zhang Y."/>
            <person name="Qin N."/>
            <person name="Li Z."/>
            <person name="Yang G."/>
            <person name="Yang S."/>
            <person name="Bolund L."/>
            <person name="Kristiansen K."/>
            <person name="Zheng H."/>
            <person name="Li S."/>
            <person name="Zhang X."/>
            <person name="Yang H."/>
            <person name="Wang J."/>
            <person name="Sun R."/>
            <person name="Zhang B."/>
            <person name="Jiang S."/>
            <person name="Wang J."/>
            <person name="Du Y."/>
            <person name="Li S."/>
        </authorList>
    </citation>
    <scope>NUCLEOTIDE SEQUENCE [LARGE SCALE GENOMIC DNA]</scope>
    <source>
        <strain evidence="3">cv. 9930</strain>
    </source>
</reference>
<reference evidence="2 3" key="4">
    <citation type="journal article" date="2011" name="BMC Genomics">
        <title>RNA-Seq improves annotation of protein-coding genes in the cucumber genome.</title>
        <authorList>
            <person name="Li Z."/>
            <person name="Zhang Z."/>
            <person name="Yan P."/>
            <person name="Huang S."/>
            <person name="Fei Z."/>
            <person name="Lin K."/>
        </authorList>
    </citation>
    <scope>NUCLEOTIDE SEQUENCE [LARGE SCALE GENOMIC DNA]</scope>
    <source>
        <strain evidence="3">cv. 9930</strain>
    </source>
</reference>
<dbReference type="Gramene" id="KGN62795">
    <property type="protein sequence ID" value="KGN62795"/>
    <property type="gene ID" value="Csa_2G373390"/>
</dbReference>
<keyword evidence="3" id="KW-1185">Reference proteome</keyword>
<feature type="chain" id="PRO_5001972988" evidence="1">
    <location>
        <begin position="22"/>
        <end position="91"/>
    </location>
</feature>
<reference evidence="2 3" key="3">
    <citation type="journal article" date="2010" name="BMC Genomics">
        <title>Transcriptome sequencing and comparative analysis of cucumber flowers with different sex types.</title>
        <authorList>
            <person name="Guo S."/>
            <person name="Zheng Y."/>
            <person name="Joung J.G."/>
            <person name="Liu S."/>
            <person name="Zhang Z."/>
            <person name="Crasta O.R."/>
            <person name="Sobral B.W."/>
            <person name="Xu Y."/>
            <person name="Huang S."/>
            <person name="Fei Z."/>
        </authorList>
    </citation>
    <scope>NUCLEOTIDE SEQUENCE [LARGE SCALE GENOMIC DNA]</scope>
    <source>
        <strain evidence="3">cv. 9930</strain>
    </source>
</reference>
<feature type="signal peptide" evidence="1">
    <location>
        <begin position="1"/>
        <end position="21"/>
    </location>
</feature>
<keyword evidence="1" id="KW-0732">Signal</keyword>
<evidence type="ECO:0000313" key="2">
    <source>
        <dbReference type="EMBL" id="KGN62795.1"/>
    </source>
</evidence>
<evidence type="ECO:0000256" key="1">
    <source>
        <dbReference type="SAM" id="SignalP"/>
    </source>
</evidence>
<gene>
    <name evidence="2" type="ORF">Csa_2G373390</name>
</gene>
<organism evidence="2 3">
    <name type="scientific">Cucumis sativus</name>
    <name type="common">Cucumber</name>
    <dbReference type="NCBI Taxonomy" id="3659"/>
    <lineage>
        <taxon>Eukaryota</taxon>
        <taxon>Viridiplantae</taxon>
        <taxon>Streptophyta</taxon>
        <taxon>Embryophyta</taxon>
        <taxon>Tracheophyta</taxon>
        <taxon>Spermatophyta</taxon>
        <taxon>Magnoliopsida</taxon>
        <taxon>eudicotyledons</taxon>
        <taxon>Gunneridae</taxon>
        <taxon>Pentapetalae</taxon>
        <taxon>rosids</taxon>
        <taxon>fabids</taxon>
        <taxon>Cucurbitales</taxon>
        <taxon>Cucurbitaceae</taxon>
        <taxon>Benincaseae</taxon>
        <taxon>Cucumis</taxon>
    </lineage>
</organism>